<dbReference type="AlphaFoldDB" id="A0A2C6KUG3"/>
<keyword evidence="8" id="KW-0547">Nucleotide-binding</keyword>
<evidence type="ECO:0000256" key="4">
    <source>
        <dbReference type="ARBA" id="ARBA00022989"/>
    </source>
</evidence>
<comment type="caution">
    <text evidence="8">The sequence shown here is derived from an EMBL/GenBank/DDBJ whole genome shotgun (WGS) entry which is preliminary data.</text>
</comment>
<keyword evidence="3" id="KW-0812">Transmembrane</keyword>
<keyword evidence="8" id="KW-0067">ATP-binding</keyword>
<keyword evidence="4" id="KW-1133">Transmembrane helix</keyword>
<dbReference type="GO" id="GO:0042626">
    <property type="term" value="F:ATPase-coupled transmembrane transporter activity"/>
    <property type="evidence" value="ECO:0007669"/>
    <property type="project" value="TreeGrafter"/>
</dbReference>
<feature type="non-terminal residue" evidence="8">
    <location>
        <position position="315"/>
    </location>
</feature>
<dbReference type="Pfam" id="PF00005">
    <property type="entry name" value="ABC_tran"/>
    <property type="match status" value="1"/>
</dbReference>
<accession>A0A2C6KUG3</accession>
<evidence type="ECO:0000313" key="9">
    <source>
        <dbReference type="Proteomes" id="UP000221165"/>
    </source>
</evidence>
<keyword evidence="2" id="KW-0813">Transport</keyword>
<dbReference type="InterPro" id="IPR003439">
    <property type="entry name" value="ABC_transporter-like_ATP-bd"/>
</dbReference>
<comment type="subcellular location">
    <subcellularLocation>
        <location evidence="1">Membrane</location>
        <topology evidence="1">Multi-pass membrane protein</topology>
    </subcellularLocation>
</comment>
<organism evidence="8 9">
    <name type="scientific">Cystoisospora suis</name>
    <dbReference type="NCBI Taxonomy" id="483139"/>
    <lineage>
        <taxon>Eukaryota</taxon>
        <taxon>Sar</taxon>
        <taxon>Alveolata</taxon>
        <taxon>Apicomplexa</taxon>
        <taxon>Conoidasida</taxon>
        <taxon>Coccidia</taxon>
        <taxon>Eucoccidiorida</taxon>
        <taxon>Eimeriorina</taxon>
        <taxon>Sarcocystidae</taxon>
        <taxon>Cystoisospora</taxon>
    </lineage>
</organism>
<reference evidence="8 9" key="1">
    <citation type="journal article" date="2017" name="Int. J. Parasitol.">
        <title>The genome of the protozoan parasite Cystoisospora suis and a reverse vaccinology approach to identify vaccine candidates.</title>
        <authorList>
            <person name="Palmieri N."/>
            <person name="Shrestha A."/>
            <person name="Ruttkowski B."/>
            <person name="Beck T."/>
            <person name="Vogl C."/>
            <person name="Tomley F."/>
            <person name="Blake D.P."/>
            <person name="Joachim A."/>
        </authorList>
    </citation>
    <scope>NUCLEOTIDE SEQUENCE [LARGE SCALE GENOMIC DNA]</scope>
    <source>
        <strain evidence="8 9">Wien I</strain>
    </source>
</reference>
<feature type="domain" description="ABC transporter" evidence="7">
    <location>
        <begin position="161"/>
        <end position="313"/>
    </location>
</feature>
<dbReference type="Gene3D" id="3.40.50.300">
    <property type="entry name" value="P-loop containing nucleotide triphosphate hydrolases"/>
    <property type="match status" value="1"/>
</dbReference>
<dbReference type="GO" id="GO:0005886">
    <property type="term" value="C:plasma membrane"/>
    <property type="evidence" value="ECO:0007669"/>
    <property type="project" value="TreeGrafter"/>
</dbReference>
<dbReference type="SUPFAM" id="SSF52540">
    <property type="entry name" value="P-loop containing nucleoside triphosphate hydrolases"/>
    <property type="match status" value="1"/>
</dbReference>
<evidence type="ECO:0000256" key="2">
    <source>
        <dbReference type="ARBA" id="ARBA00022448"/>
    </source>
</evidence>
<sequence>MSGMEPHSNPNYQAIPLTGQVPGRAPVQNLEIESKRRGQAESDSPRQSEDAWVSWLHSDQAKLLEEGVPLRNRNLKGTIDGHHSSLVESDLHSSPDQLFFGDPHFRSRDVFDSLPPVTLDFSDNTVDIVTPGDGLVKRMFKKLFRKPIKPSDQKRILSLEGFHGCFKPGDCVALMGSSGAGKTTLLNVLSGRITKNVGGRVDFNGRTLPPQVSKALSCFVQQDVMFFGALTVQEHLSFQAAVRLPPFVSKRERQEIVRSMLDKVGLTKCRDSRIGNVAQRQFNGISGGEQRRLSVATELLTHPCIIFADEPTSGL</sequence>
<dbReference type="Proteomes" id="UP000221165">
    <property type="component" value="Unassembled WGS sequence"/>
</dbReference>
<name>A0A2C6KUG3_9APIC</name>
<dbReference type="InterPro" id="IPR027417">
    <property type="entry name" value="P-loop_NTPase"/>
</dbReference>
<dbReference type="OrthoDB" id="184675at2759"/>
<evidence type="ECO:0000256" key="1">
    <source>
        <dbReference type="ARBA" id="ARBA00004141"/>
    </source>
</evidence>
<dbReference type="GeneID" id="94425720"/>
<evidence type="ECO:0000256" key="6">
    <source>
        <dbReference type="SAM" id="MobiDB-lite"/>
    </source>
</evidence>
<keyword evidence="5" id="KW-0472">Membrane</keyword>
<dbReference type="GO" id="GO:0016887">
    <property type="term" value="F:ATP hydrolysis activity"/>
    <property type="evidence" value="ECO:0007669"/>
    <property type="project" value="InterPro"/>
</dbReference>
<dbReference type="PANTHER" id="PTHR48041:SF139">
    <property type="entry name" value="PROTEIN SCARLET"/>
    <property type="match status" value="1"/>
</dbReference>
<dbReference type="EMBL" id="MIGC01000979">
    <property type="protein sequence ID" value="PHJ23850.1"/>
    <property type="molecule type" value="Genomic_DNA"/>
</dbReference>
<evidence type="ECO:0000256" key="3">
    <source>
        <dbReference type="ARBA" id="ARBA00022692"/>
    </source>
</evidence>
<dbReference type="PANTHER" id="PTHR48041">
    <property type="entry name" value="ABC TRANSPORTER G FAMILY MEMBER 28"/>
    <property type="match status" value="1"/>
</dbReference>
<dbReference type="InterPro" id="IPR050352">
    <property type="entry name" value="ABCG_transporters"/>
</dbReference>
<dbReference type="RefSeq" id="XP_067925524.1">
    <property type="nucleotide sequence ID" value="XM_068062509.1"/>
</dbReference>
<feature type="compositionally biased region" description="Basic and acidic residues" evidence="6">
    <location>
        <begin position="32"/>
        <end position="49"/>
    </location>
</feature>
<gene>
    <name evidence="8" type="ORF">CSUI_002307</name>
</gene>
<feature type="region of interest" description="Disordered" evidence="6">
    <location>
        <begin position="1"/>
        <end position="51"/>
    </location>
</feature>
<evidence type="ECO:0000256" key="5">
    <source>
        <dbReference type="ARBA" id="ARBA00023136"/>
    </source>
</evidence>
<dbReference type="GO" id="GO:0005524">
    <property type="term" value="F:ATP binding"/>
    <property type="evidence" value="ECO:0007669"/>
    <property type="project" value="UniProtKB-KW"/>
</dbReference>
<protein>
    <submittedName>
        <fullName evidence="8">Atp-binding cassette g family transporter abcg89</fullName>
    </submittedName>
</protein>
<evidence type="ECO:0000259" key="7">
    <source>
        <dbReference type="Pfam" id="PF00005"/>
    </source>
</evidence>
<dbReference type="VEuPathDB" id="ToxoDB:CSUI_002307"/>
<proteinExistence type="predicted"/>
<keyword evidence="9" id="KW-1185">Reference proteome</keyword>
<evidence type="ECO:0000313" key="8">
    <source>
        <dbReference type="EMBL" id="PHJ23850.1"/>
    </source>
</evidence>